<dbReference type="RefSeq" id="XP_055867920.1">
    <property type="nucleotide sequence ID" value="XM_056011945.1"/>
</dbReference>
<evidence type="ECO:0000313" key="3">
    <source>
        <dbReference type="RefSeq" id="XP_055867920.1"/>
    </source>
</evidence>
<proteinExistence type="predicted"/>
<name>A0A9W2YZ48_BIOGL</name>
<dbReference type="Proteomes" id="UP001165740">
    <property type="component" value="Chromosome 15"/>
</dbReference>
<keyword evidence="1" id="KW-0732">Signal</keyword>
<keyword evidence="2" id="KW-1185">Reference proteome</keyword>
<evidence type="ECO:0000256" key="1">
    <source>
        <dbReference type="SAM" id="SignalP"/>
    </source>
</evidence>
<dbReference type="GeneID" id="106050842"/>
<feature type="signal peptide" evidence="1">
    <location>
        <begin position="1"/>
        <end position="18"/>
    </location>
</feature>
<evidence type="ECO:0000313" key="2">
    <source>
        <dbReference type="Proteomes" id="UP001165740"/>
    </source>
</evidence>
<accession>A0A9W2YZ48</accession>
<reference evidence="3" key="1">
    <citation type="submission" date="2025-08" db="UniProtKB">
        <authorList>
            <consortium name="RefSeq"/>
        </authorList>
    </citation>
    <scope>IDENTIFICATION</scope>
</reference>
<organism evidence="2 3">
    <name type="scientific">Biomphalaria glabrata</name>
    <name type="common">Bloodfluke planorb</name>
    <name type="synonym">Freshwater snail</name>
    <dbReference type="NCBI Taxonomy" id="6526"/>
    <lineage>
        <taxon>Eukaryota</taxon>
        <taxon>Metazoa</taxon>
        <taxon>Spiralia</taxon>
        <taxon>Lophotrochozoa</taxon>
        <taxon>Mollusca</taxon>
        <taxon>Gastropoda</taxon>
        <taxon>Heterobranchia</taxon>
        <taxon>Euthyneura</taxon>
        <taxon>Panpulmonata</taxon>
        <taxon>Hygrophila</taxon>
        <taxon>Lymnaeoidea</taxon>
        <taxon>Planorbidae</taxon>
        <taxon>Biomphalaria</taxon>
    </lineage>
</organism>
<protein>
    <submittedName>
        <fullName evidence="3">Uncharacterized protein LOC106050842 isoform X3</fullName>
    </submittedName>
</protein>
<gene>
    <name evidence="3" type="primary">LOC106050842</name>
</gene>
<feature type="chain" id="PRO_5040738231" evidence="1">
    <location>
        <begin position="19"/>
        <end position="156"/>
    </location>
</feature>
<sequence length="156" mass="17521">MTLVVLVSLCAVLTLSYANPLNHHNCKINGKTYKNGVIIRVPEIYCNTYKCVDGYPSLLEKGCDWEGECIPVKGTLVKNCKTYTCSKSTEGSSISLLEIEQRIKLLGRVCCWKLRSRLLCCLKTVIGTWSEAGKAVVGLYSRFGRERSCRIRNKTF</sequence>
<dbReference type="AlphaFoldDB" id="A0A9W2YZ48"/>